<dbReference type="RefSeq" id="WP_012802869.1">
    <property type="nucleotide sequence ID" value="NC_013170.1"/>
</dbReference>
<dbReference type="GO" id="GO:0047429">
    <property type="term" value="F:nucleoside triphosphate diphosphatase activity"/>
    <property type="evidence" value="ECO:0007669"/>
    <property type="project" value="InterPro"/>
</dbReference>
<feature type="domain" description="NTP pyrophosphohydrolase MazG-like" evidence="1">
    <location>
        <begin position="47"/>
        <end position="120"/>
    </location>
</feature>
<keyword evidence="3" id="KW-1185">Reference proteome</keyword>
<dbReference type="STRING" id="469378.Ccur_04580"/>
<dbReference type="InterPro" id="IPR048011">
    <property type="entry name" value="NTP-PPase_MazG-like_C"/>
</dbReference>
<dbReference type="KEGG" id="ccu:Ccur_04580"/>
<dbReference type="CDD" id="cd11529">
    <property type="entry name" value="NTP-PPase_MazG_Cterm"/>
    <property type="match status" value="1"/>
</dbReference>
<dbReference type="GO" id="GO:0046061">
    <property type="term" value="P:dATP catabolic process"/>
    <property type="evidence" value="ECO:0007669"/>
    <property type="project" value="TreeGrafter"/>
</dbReference>
<dbReference type="GO" id="GO:0046081">
    <property type="term" value="P:dUTP catabolic process"/>
    <property type="evidence" value="ECO:0007669"/>
    <property type="project" value="TreeGrafter"/>
</dbReference>
<dbReference type="FunFam" id="1.10.287.1080:FF:000001">
    <property type="entry name" value="Nucleoside triphosphate pyrophosphohydrolase"/>
    <property type="match status" value="1"/>
</dbReference>
<dbReference type="GO" id="GO:0006203">
    <property type="term" value="P:dGTP catabolic process"/>
    <property type="evidence" value="ECO:0007669"/>
    <property type="project" value="TreeGrafter"/>
</dbReference>
<dbReference type="NCBIfam" id="NF007113">
    <property type="entry name" value="PRK09562.1"/>
    <property type="match status" value="1"/>
</dbReference>
<proteinExistence type="predicted"/>
<evidence type="ECO:0000313" key="3">
    <source>
        <dbReference type="Proteomes" id="UP000000954"/>
    </source>
</evidence>
<name>C7MMP1_CRYCD</name>
<dbReference type="PANTHER" id="PTHR30522">
    <property type="entry name" value="NUCLEOSIDE TRIPHOSPHATE PYROPHOSPHOHYDROLASE"/>
    <property type="match status" value="1"/>
</dbReference>
<dbReference type="Gene3D" id="1.10.287.1080">
    <property type="entry name" value="MazG-like"/>
    <property type="match status" value="2"/>
</dbReference>
<dbReference type="SUPFAM" id="SSF101386">
    <property type="entry name" value="all-alpha NTP pyrophosphatases"/>
    <property type="match status" value="2"/>
</dbReference>
<gene>
    <name evidence="2" type="ordered locus">Ccur_04580</name>
</gene>
<reference evidence="2 3" key="1">
    <citation type="journal article" date="2009" name="Stand. Genomic Sci.">
        <title>Complete genome sequence of Cryptobacterium curtum type strain (12-3).</title>
        <authorList>
            <person name="Mavrommatis K."/>
            <person name="Pukall R."/>
            <person name="Rohde C."/>
            <person name="Chen F."/>
            <person name="Sims D."/>
            <person name="Brettin T."/>
            <person name="Kuske C."/>
            <person name="Detter J.C."/>
            <person name="Han C."/>
            <person name="Lapidus A."/>
            <person name="Copeland A."/>
            <person name="Glavina Del Rio T."/>
            <person name="Nolan M."/>
            <person name="Lucas S."/>
            <person name="Tice H."/>
            <person name="Cheng J.F."/>
            <person name="Bruce D."/>
            <person name="Goodwin L."/>
            <person name="Pitluck S."/>
            <person name="Ovchinnikova G."/>
            <person name="Pati A."/>
            <person name="Ivanova N."/>
            <person name="Chen A."/>
            <person name="Palaniappan K."/>
            <person name="Chain P."/>
            <person name="D'haeseleer P."/>
            <person name="Goker M."/>
            <person name="Bristow J."/>
            <person name="Eisen J.A."/>
            <person name="Markowitz V."/>
            <person name="Hugenholtz P."/>
            <person name="Rohde M."/>
            <person name="Klenk H.P."/>
            <person name="Kyrpides N.C."/>
        </authorList>
    </citation>
    <scope>NUCLEOTIDE SEQUENCE [LARGE SCALE GENOMIC DNA]</scope>
    <source>
        <strain evidence="3">ATCC 700683 / DSM 15641 / 12-3</strain>
    </source>
</reference>
<evidence type="ECO:0000259" key="1">
    <source>
        <dbReference type="Pfam" id="PF03819"/>
    </source>
</evidence>
<organism evidence="2 3">
    <name type="scientific">Cryptobacterium curtum (strain ATCC 700683 / DSM 15641 / CCUG 43107 / 12-3)</name>
    <dbReference type="NCBI Taxonomy" id="469378"/>
    <lineage>
        <taxon>Bacteria</taxon>
        <taxon>Bacillati</taxon>
        <taxon>Actinomycetota</taxon>
        <taxon>Coriobacteriia</taxon>
        <taxon>Eggerthellales</taxon>
        <taxon>Eggerthellaceae</taxon>
        <taxon>Cryptobacterium</taxon>
    </lineage>
</organism>
<sequence>MKLSDETAQYHKVPNPQTATDHPAFNAFVETIAILRAPNGCPWDVKQTHESIAKNMLEEAFEAVAAIEEADRDHLIEELGDVLLQVVLQAQIAADAGEFTIDDVAQAVNEKIIRRHPHVFGAEAALSVAGIDIASVKDADDVAGLWDVVKAHERVLKDAARAEKLRAQGINADVPRGLLEDVPAAQPALMQAQDISRKAVGCGFDWEDVEGVWDQVREEIDEFKAAPSRSREAEEEFGDILFSLVNVARKEHLDAETCLRRSCDKFRRRWAAMEAQAYAMGRRIDSFSPDELEELWQQAKCTLSSGA</sequence>
<dbReference type="GO" id="GO:0046052">
    <property type="term" value="P:UTP catabolic process"/>
    <property type="evidence" value="ECO:0007669"/>
    <property type="project" value="TreeGrafter"/>
</dbReference>
<dbReference type="GO" id="GO:0046047">
    <property type="term" value="P:TTP catabolic process"/>
    <property type="evidence" value="ECO:0007669"/>
    <property type="project" value="TreeGrafter"/>
</dbReference>
<dbReference type="HOGENOM" id="CLU_038356_0_1_11"/>
<accession>C7MMP1</accession>
<dbReference type="GO" id="GO:0006950">
    <property type="term" value="P:response to stress"/>
    <property type="evidence" value="ECO:0007669"/>
    <property type="project" value="UniProtKB-ARBA"/>
</dbReference>
<protein>
    <submittedName>
        <fullName evidence="2">MazG family protein</fullName>
    </submittedName>
</protein>
<evidence type="ECO:0000313" key="2">
    <source>
        <dbReference type="EMBL" id="ACU94181.1"/>
    </source>
</evidence>
<feature type="domain" description="NTP pyrophosphohydrolase MazG-like" evidence="1">
    <location>
        <begin position="217"/>
        <end position="269"/>
    </location>
</feature>
<dbReference type="Pfam" id="PF03819">
    <property type="entry name" value="MazG"/>
    <property type="match status" value="2"/>
</dbReference>
<dbReference type="PANTHER" id="PTHR30522:SF0">
    <property type="entry name" value="NUCLEOSIDE TRIPHOSPHATE PYROPHOSPHOHYDROLASE"/>
    <property type="match status" value="1"/>
</dbReference>
<dbReference type="EMBL" id="CP001682">
    <property type="protein sequence ID" value="ACU94181.1"/>
    <property type="molecule type" value="Genomic_DNA"/>
</dbReference>
<dbReference type="InterPro" id="IPR048015">
    <property type="entry name" value="NTP-PPase_MazG-like_N"/>
</dbReference>
<dbReference type="Proteomes" id="UP000000954">
    <property type="component" value="Chromosome"/>
</dbReference>
<dbReference type="CDD" id="cd11528">
    <property type="entry name" value="NTP-PPase_MazG_Nterm"/>
    <property type="match status" value="1"/>
</dbReference>
<dbReference type="NCBIfam" id="TIGR00444">
    <property type="entry name" value="mazG"/>
    <property type="match status" value="1"/>
</dbReference>
<dbReference type="AlphaFoldDB" id="C7MMP1"/>
<dbReference type="InterPro" id="IPR011551">
    <property type="entry name" value="NTP_PyrPHydrolase_MazG"/>
</dbReference>
<dbReference type="InterPro" id="IPR004518">
    <property type="entry name" value="MazG-like_dom"/>
</dbReference>
<dbReference type="eggNOG" id="COG3956">
    <property type="taxonomic scope" value="Bacteria"/>
</dbReference>
<dbReference type="GO" id="GO:0046076">
    <property type="term" value="P:dTTP catabolic process"/>
    <property type="evidence" value="ECO:0007669"/>
    <property type="project" value="TreeGrafter"/>
</dbReference>
<dbReference type="OrthoDB" id="9808939at2"/>